<proteinExistence type="predicted"/>
<keyword evidence="1" id="KW-0560">Oxidoreductase</keyword>
<gene>
    <name evidence="4" type="ORF">SAMN04489835_0171</name>
</gene>
<dbReference type="EMBL" id="LT629971">
    <property type="protein sequence ID" value="SEH47035.1"/>
    <property type="molecule type" value="Genomic_DNA"/>
</dbReference>
<dbReference type="RefSeq" id="WP_083405543.1">
    <property type="nucleotide sequence ID" value="NZ_LT629971.1"/>
</dbReference>
<dbReference type="Pfam" id="PF01494">
    <property type="entry name" value="FAD_binding_3"/>
    <property type="match status" value="1"/>
</dbReference>
<dbReference type="InterPro" id="IPR036188">
    <property type="entry name" value="FAD/NAD-bd_sf"/>
</dbReference>
<reference evidence="5" key="1">
    <citation type="submission" date="2016-10" db="EMBL/GenBank/DDBJ databases">
        <authorList>
            <person name="Varghese N."/>
            <person name="Submissions S."/>
        </authorList>
    </citation>
    <scope>NUCLEOTIDE SEQUENCE [LARGE SCALE GENOMIC DNA]</scope>
    <source>
        <strain evidence="5">DSM 45405</strain>
    </source>
</reference>
<dbReference type="InterPro" id="IPR002938">
    <property type="entry name" value="FAD-bd"/>
</dbReference>
<dbReference type="Gene3D" id="3.30.9.10">
    <property type="entry name" value="D-Amino Acid Oxidase, subunit A, domain 2"/>
    <property type="match status" value="1"/>
</dbReference>
<evidence type="ECO:0000259" key="3">
    <source>
        <dbReference type="Pfam" id="PF01494"/>
    </source>
</evidence>
<dbReference type="AlphaFoldDB" id="A0A1H6IL50"/>
<protein>
    <submittedName>
        <fullName evidence="4">2-polyprenyl-6-methoxyphenol hydroxylase</fullName>
    </submittedName>
</protein>
<evidence type="ECO:0000256" key="2">
    <source>
        <dbReference type="ARBA" id="ARBA00023033"/>
    </source>
</evidence>
<feature type="domain" description="FAD-binding" evidence="3">
    <location>
        <begin position="7"/>
        <end position="300"/>
    </location>
</feature>
<evidence type="ECO:0000313" key="4">
    <source>
        <dbReference type="EMBL" id="SEH47035.1"/>
    </source>
</evidence>
<dbReference type="GO" id="GO:0071949">
    <property type="term" value="F:FAD binding"/>
    <property type="evidence" value="ECO:0007669"/>
    <property type="project" value="InterPro"/>
</dbReference>
<dbReference type="SUPFAM" id="SSF51905">
    <property type="entry name" value="FAD/NAD(P)-binding domain"/>
    <property type="match status" value="1"/>
</dbReference>
<sequence length="380" mass="42337">MRRTAEIAGAGLSGLLLATRLAQLGWQVRLHERNPDLRMFGAGIWIWESGLRALEVVGAYDQAVARARTIAEWRIADHNGRPLMSRYTTASDRLLLPPRADLYEALITQAEHFGVDIQTSSTAVSVTGDGVLQMLDGTELKADLVVAADGAYSRLRESILATGWVDYGVEAGIRMMIDRKDDDPDDTIIEYWHGRRRLLYNPCTEGQDYIFLSAPVDDKRASAMPVDRDLWSAAFPSAAHLVERFAEASRWDRLVNVRCRHWSQGHAAIIGDAAHAMPPNLGQAANTAFINAMALAMVLEDESDIPTALRRWEKECRALSDHVQWWSYLYGFVVSKFPERLDPVRARMLRAVSGTKVFQNGLNKGARTVPAGARTDPVRL</sequence>
<keyword evidence="2" id="KW-0503">Monooxygenase</keyword>
<name>A0A1H6IL50_MYCRU</name>
<dbReference type="InterPro" id="IPR050493">
    <property type="entry name" value="FAD-dep_Monooxygenase_BioMet"/>
</dbReference>
<dbReference type="Gene3D" id="3.50.50.60">
    <property type="entry name" value="FAD/NAD(P)-binding domain"/>
    <property type="match status" value="1"/>
</dbReference>
<evidence type="ECO:0000313" key="5">
    <source>
        <dbReference type="Proteomes" id="UP000182915"/>
    </source>
</evidence>
<dbReference type="STRING" id="370526.SAMN04489835_0171"/>
<dbReference type="PANTHER" id="PTHR13789:SF309">
    <property type="entry name" value="PUTATIVE (AFU_ORTHOLOGUE AFUA_6G14510)-RELATED"/>
    <property type="match status" value="1"/>
</dbReference>
<dbReference type="PRINTS" id="PR00420">
    <property type="entry name" value="RNGMNOXGNASE"/>
</dbReference>
<dbReference type="Proteomes" id="UP000182915">
    <property type="component" value="Chromosome I"/>
</dbReference>
<keyword evidence="5" id="KW-1185">Reference proteome</keyword>
<dbReference type="GO" id="GO:0004497">
    <property type="term" value="F:monooxygenase activity"/>
    <property type="evidence" value="ECO:0007669"/>
    <property type="project" value="UniProtKB-KW"/>
</dbReference>
<evidence type="ECO:0000256" key="1">
    <source>
        <dbReference type="ARBA" id="ARBA00023002"/>
    </source>
</evidence>
<accession>A0A1H6IL50</accession>
<dbReference type="PANTHER" id="PTHR13789">
    <property type="entry name" value="MONOOXYGENASE"/>
    <property type="match status" value="1"/>
</dbReference>
<organism evidence="4 5">
    <name type="scientific">Mycolicibacterium rutilum</name>
    <name type="common">Mycobacterium rutilum</name>
    <dbReference type="NCBI Taxonomy" id="370526"/>
    <lineage>
        <taxon>Bacteria</taxon>
        <taxon>Bacillati</taxon>
        <taxon>Actinomycetota</taxon>
        <taxon>Actinomycetes</taxon>
        <taxon>Mycobacteriales</taxon>
        <taxon>Mycobacteriaceae</taxon>
        <taxon>Mycolicibacterium</taxon>
    </lineage>
</organism>
<dbReference type="OrthoDB" id="4568714at2"/>